<accession>A0A256FHL9</accession>
<dbReference type="AlphaFoldDB" id="A0A256FHL9"/>
<gene>
    <name evidence="1" type="ORF">CEV32_0361</name>
</gene>
<name>A0A256FHL9_9HYPH</name>
<dbReference type="Proteomes" id="UP000216345">
    <property type="component" value="Unassembled WGS sequence"/>
</dbReference>
<keyword evidence="2" id="KW-1185">Reference proteome</keyword>
<protein>
    <submittedName>
        <fullName evidence="1">Uncharacterized protein</fullName>
    </submittedName>
</protein>
<organism evidence="1 2">
    <name type="scientific">Brucella rhizosphaerae</name>
    <dbReference type="NCBI Taxonomy" id="571254"/>
    <lineage>
        <taxon>Bacteria</taxon>
        <taxon>Pseudomonadati</taxon>
        <taxon>Pseudomonadota</taxon>
        <taxon>Alphaproteobacteria</taxon>
        <taxon>Hyphomicrobiales</taxon>
        <taxon>Brucellaceae</taxon>
        <taxon>Brucella/Ochrobactrum group</taxon>
        <taxon>Brucella</taxon>
    </lineage>
</organism>
<proteinExistence type="predicted"/>
<evidence type="ECO:0000313" key="2">
    <source>
        <dbReference type="Proteomes" id="UP000216345"/>
    </source>
</evidence>
<dbReference type="EMBL" id="NNRK01000026">
    <property type="protein sequence ID" value="OYR14362.1"/>
    <property type="molecule type" value="Genomic_DNA"/>
</dbReference>
<evidence type="ECO:0000313" key="1">
    <source>
        <dbReference type="EMBL" id="OYR14362.1"/>
    </source>
</evidence>
<sequence>MTIKCVKGKIVSVFLPIKRMQMQGNDKNTQNCCNHASYKQG</sequence>
<comment type="caution">
    <text evidence="1">The sequence shown here is derived from an EMBL/GenBank/DDBJ whole genome shotgun (WGS) entry which is preliminary data.</text>
</comment>
<reference evidence="1 2" key="1">
    <citation type="submission" date="2017-07" db="EMBL/GenBank/DDBJ databases">
        <title>Phylogenetic study on the rhizospheric bacterium Ochrobactrum sp. A44.</title>
        <authorList>
            <person name="Krzyzanowska D.M."/>
            <person name="Ossowicki A."/>
            <person name="Rajewska M."/>
            <person name="Maciag T."/>
            <person name="Kaczynski Z."/>
            <person name="Czerwicka M."/>
            <person name="Jafra S."/>
        </authorList>
    </citation>
    <scope>NUCLEOTIDE SEQUENCE [LARGE SCALE GENOMIC DNA]</scope>
    <source>
        <strain evidence="1 2">PR17</strain>
    </source>
</reference>